<name>A0A9P0AFN6_BEMTA</name>
<proteinExistence type="predicted"/>
<protein>
    <submittedName>
        <fullName evidence="1">Uncharacterized protein</fullName>
    </submittedName>
</protein>
<dbReference type="Proteomes" id="UP001152759">
    <property type="component" value="Chromosome 6"/>
</dbReference>
<dbReference type="EMBL" id="OU963867">
    <property type="protein sequence ID" value="CAH0392134.1"/>
    <property type="molecule type" value="Genomic_DNA"/>
</dbReference>
<sequence length="68" mass="7829">MRAHNARFYLHKSQFIQADDSRHNARYRWEWSPAPFGTMTSPPARPSTATTSAPTTEGFFSLLRLVLF</sequence>
<evidence type="ECO:0000313" key="2">
    <source>
        <dbReference type="Proteomes" id="UP001152759"/>
    </source>
</evidence>
<gene>
    <name evidence="1" type="ORF">BEMITA_LOCUS10684</name>
</gene>
<organism evidence="1 2">
    <name type="scientific">Bemisia tabaci</name>
    <name type="common">Sweetpotato whitefly</name>
    <name type="synonym">Aleurodes tabaci</name>
    <dbReference type="NCBI Taxonomy" id="7038"/>
    <lineage>
        <taxon>Eukaryota</taxon>
        <taxon>Metazoa</taxon>
        <taxon>Ecdysozoa</taxon>
        <taxon>Arthropoda</taxon>
        <taxon>Hexapoda</taxon>
        <taxon>Insecta</taxon>
        <taxon>Pterygota</taxon>
        <taxon>Neoptera</taxon>
        <taxon>Paraneoptera</taxon>
        <taxon>Hemiptera</taxon>
        <taxon>Sternorrhyncha</taxon>
        <taxon>Aleyrodoidea</taxon>
        <taxon>Aleyrodidae</taxon>
        <taxon>Aleyrodinae</taxon>
        <taxon>Bemisia</taxon>
    </lineage>
</organism>
<reference evidence="1" key="1">
    <citation type="submission" date="2021-12" db="EMBL/GenBank/DDBJ databases">
        <authorList>
            <person name="King R."/>
        </authorList>
    </citation>
    <scope>NUCLEOTIDE SEQUENCE</scope>
</reference>
<dbReference type="AlphaFoldDB" id="A0A9P0AFN6"/>
<accession>A0A9P0AFN6</accession>
<evidence type="ECO:0000313" key="1">
    <source>
        <dbReference type="EMBL" id="CAH0392134.1"/>
    </source>
</evidence>
<keyword evidence="2" id="KW-1185">Reference proteome</keyword>